<keyword evidence="3" id="KW-1185">Reference proteome</keyword>
<dbReference type="PANTHER" id="PTHR14614">
    <property type="entry name" value="HEPATOCELLULAR CARCINOMA-ASSOCIATED ANTIGEN"/>
    <property type="match status" value="1"/>
</dbReference>
<gene>
    <name evidence="2" type="ORF">LX32DRAFT_732641</name>
</gene>
<dbReference type="Proteomes" id="UP001232148">
    <property type="component" value="Unassembled WGS sequence"/>
</dbReference>
<dbReference type="SUPFAM" id="SSF53335">
    <property type="entry name" value="S-adenosyl-L-methionine-dependent methyltransferases"/>
    <property type="match status" value="1"/>
</dbReference>
<evidence type="ECO:0000313" key="2">
    <source>
        <dbReference type="EMBL" id="KAK2022698.1"/>
    </source>
</evidence>
<feature type="region of interest" description="Disordered" evidence="1">
    <location>
        <begin position="144"/>
        <end position="179"/>
    </location>
</feature>
<dbReference type="GO" id="GO:0032991">
    <property type="term" value="C:protein-containing complex"/>
    <property type="evidence" value="ECO:0007669"/>
    <property type="project" value="TreeGrafter"/>
</dbReference>
<reference evidence="2" key="1">
    <citation type="submission" date="2021-06" db="EMBL/GenBank/DDBJ databases">
        <title>Comparative genomics, transcriptomics and evolutionary studies reveal genomic signatures of adaptation to plant cell wall in hemibiotrophic fungi.</title>
        <authorList>
            <consortium name="DOE Joint Genome Institute"/>
            <person name="Baroncelli R."/>
            <person name="Diaz J.F."/>
            <person name="Benocci T."/>
            <person name="Peng M."/>
            <person name="Battaglia E."/>
            <person name="Haridas S."/>
            <person name="Andreopoulos W."/>
            <person name="Labutti K."/>
            <person name="Pangilinan J."/>
            <person name="Floch G.L."/>
            <person name="Makela M.R."/>
            <person name="Henrissat B."/>
            <person name="Grigoriev I.V."/>
            <person name="Crouch J.A."/>
            <person name="De Vries R.P."/>
            <person name="Sukno S.A."/>
            <person name="Thon M.R."/>
        </authorList>
    </citation>
    <scope>NUCLEOTIDE SEQUENCE</scope>
    <source>
        <strain evidence="2">MAFF235873</strain>
    </source>
</reference>
<name>A0AAD9H5I1_9PEZI</name>
<dbReference type="InterPro" id="IPR029063">
    <property type="entry name" value="SAM-dependent_MTases_sf"/>
</dbReference>
<sequence>MAVKALISSLEDEILDPEEETFFLFSHDFRSSNLGMIDPKAAELSLTIAGRDFTIHQSPAILSSTRAGGTTGAVLWKVTPLFANYLSSPSSLFNPIFHPSSTILELGCGISPLTALLLAPRVSRYVLTDQPYVARIIHQNLEANPLPKPTSSSKHSSSSSSSRRKKAGAANPSSSGPGVIAFRPLDWELDSPDPSLTGSPAARSFDALICCDCIYNEALVGPLVSTAADLARLRLRDQEYEAEARDSAAGASSSSSFGDHNRYYSTSSTAATTTGRSEPCVCIVAQQLRSPDVFEEWARAFHRDFRVWRVPSPLLPEGLRVESEFVVHVGILREARVDF</sequence>
<accession>A0AAD9H5I1</accession>
<evidence type="ECO:0000313" key="3">
    <source>
        <dbReference type="Proteomes" id="UP001232148"/>
    </source>
</evidence>
<dbReference type="PANTHER" id="PTHR14614:SF109">
    <property type="entry name" value="RIBOSOMAL LYSINE N-METHYLTRANSFERASE 5"/>
    <property type="match status" value="1"/>
</dbReference>
<comment type="caution">
    <text evidence="2">The sequence shown here is derived from an EMBL/GenBank/DDBJ whole genome shotgun (WGS) entry which is preliminary data.</text>
</comment>
<dbReference type="InterPro" id="IPR019410">
    <property type="entry name" value="Methyltransf_16"/>
</dbReference>
<dbReference type="AlphaFoldDB" id="A0AAD9H5I1"/>
<organism evidence="2 3">
    <name type="scientific">Colletotrichum zoysiae</name>
    <dbReference type="NCBI Taxonomy" id="1216348"/>
    <lineage>
        <taxon>Eukaryota</taxon>
        <taxon>Fungi</taxon>
        <taxon>Dikarya</taxon>
        <taxon>Ascomycota</taxon>
        <taxon>Pezizomycotina</taxon>
        <taxon>Sordariomycetes</taxon>
        <taxon>Hypocreomycetidae</taxon>
        <taxon>Glomerellales</taxon>
        <taxon>Glomerellaceae</taxon>
        <taxon>Colletotrichum</taxon>
        <taxon>Colletotrichum graminicola species complex</taxon>
    </lineage>
</organism>
<proteinExistence type="predicted"/>
<evidence type="ECO:0000256" key="1">
    <source>
        <dbReference type="SAM" id="MobiDB-lite"/>
    </source>
</evidence>
<dbReference type="GO" id="GO:0005829">
    <property type="term" value="C:cytosol"/>
    <property type="evidence" value="ECO:0007669"/>
    <property type="project" value="TreeGrafter"/>
</dbReference>
<protein>
    <recommendedName>
        <fullName evidence="4">Diaminohydroxyphosphoribosylamino-pyrimidine deaminase</fullName>
    </recommendedName>
</protein>
<feature type="compositionally biased region" description="Low complexity" evidence="1">
    <location>
        <begin position="151"/>
        <end position="161"/>
    </location>
</feature>
<dbReference type="GO" id="GO:0008757">
    <property type="term" value="F:S-adenosylmethionine-dependent methyltransferase activity"/>
    <property type="evidence" value="ECO:0007669"/>
    <property type="project" value="UniProtKB-ARBA"/>
</dbReference>
<dbReference type="Gene3D" id="3.40.50.150">
    <property type="entry name" value="Vaccinia Virus protein VP39"/>
    <property type="match status" value="1"/>
</dbReference>
<evidence type="ECO:0008006" key="4">
    <source>
        <dbReference type="Google" id="ProtNLM"/>
    </source>
</evidence>
<dbReference type="EMBL" id="MU843030">
    <property type="protein sequence ID" value="KAK2022698.1"/>
    <property type="molecule type" value="Genomic_DNA"/>
</dbReference>